<dbReference type="AlphaFoldDB" id="A0A1C5I5D4"/>
<dbReference type="Proteomes" id="UP000199360">
    <property type="component" value="Unassembled WGS sequence"/>
</dbReference>
<keyword evidence="2" id="KW-1185">Reference proteome</keyword>
<reference evidence="2" key="1">
    <citation type="submission" date="2016-06" db="EMBL/GenBank/DDBJ databases">
        <authorList>
            <person name="Varghese N."/>
            <person name="Submissions Spin"/>
        </authorList>
    </citation>
    <scope>NUCLEOTIDE SEQUENCE [LARGE SCALE GENOMIC DNA]</scope>
    <source>
        <strain evidence="2">DSM 45647</strain>
    </source>
</reference>
<dbReference type="STRING" id="745366.GA0070213_104439"/>
<evidence type="ECO:0000313" key="1">
    <source>
        <dbReference type="EMBL" id="SCG53181.1"/>
    </source>
</evidence>
<dbReference type="EMBL" id="FMDM01000004">
    <property type="protein sequence ID" value="SCG53181.1"/>
    <property type="molecule type" value="Genomic_DNA"/>
</dbReference>
<sequence length="160" mass="16924">MNSEAPTSTSPQLSPPVRDWLHQFDAASRSAHAETVADLFSDVFLTADPRTVVPVPRAAFAGALPGRRDLFRSAGLGEPRLVAASETRLDAVHTVLRTEWTVPPLPGADRAAAELASTFLLRHPPGEGIVAVAYLNERALTDILAPGHPAHVVSPLAEGS</sequence>
<dbReference type="RefSeq" id="WP_091061403.1">
    <property type="nucleotide sequence ID" value="NZ_FMDM01000004.1"/>
</dbReference>
<evidence type="ECO:0000313" key="2">
    <source>
        <dbReference type="Proteomes" id="UP000199360"/>
    </source>
</evidence>
<organism evidence="1 2">
    <name type="scientific">Micromonospora humi</name>
    <dbReference type="NCBI Taxonomy" id="745366"/>
    <lineage>
        <taxon>Bacteria</taxon>
        <taxon>Bacillati</taxon>
        <taxon>Actinomycetota</taxon>
        <taxon>Actinomycetes</taxon>
        <taxon>Micromonosporales</taxon>
        <taxon>Micromonosporaceae</taxon>
        <taxon>Micromonospora</taxon>
    </lineage>
</organism>
<dbReference type="OrthoDB" id="5186515at2"/>
<name>A0A1C5I5D4_9ACTN</name>
<accession>A0A1C5I5D4</accession>
<gene>
    <name evidence="1" type="ORF">GA0070213_104439</name>
</gene>
<proteinExistence type="predicted"/>
<evidence type="ECO:0008006" key="3">
    <source>
        <dbReference type="Google" id="ProtNLM"/>
    </source>
</evidence>
<protein>
    <recommendedName>
        <fullName evidence="3">SnoaL-like domain-containing protein</fullName>
    </recommendedName>
</protein>